<dbReference type="Pfam" id="PF13692">
    <property type="entry name" value="Glyco_trans_1_4"/>
    <property type="match status" value="1"/>
</dbReference>
<dbReference type="GO" id="GO:0016740">
    <property type="term" value="F:transferase activity"/>
    <property type="evidence" value="ECO:0007669"/>
    <property type="project" value="UniProtKB-KW"/>
</dbReference>
<keyword evidence="1" id="KW-0808">Transferase</keyword>
<feature type="non-terminal residue" evidence="1">
    <location>
        <position position="1"/>
    </location>
</feature>
<reference evidence="1 2" key="1">
    <citation type="submission" date="2017-11" db="EMBL/GenBank/DDBJ databases">
        <title>Evolution of Phototrophy in the Chloroflexi Phylum Driven by Horizontal Gene Transfer.</title>
        <authorList>
            <person name="Ward L.M."/>
            <person name="Hemp J."/>
            <person name="Shih P.M."/>
            <person name="Mcglynn S.E."/>
            <person name="Fischer W."/>
        </authorList>
    </citation>
    <scope>NUCLEOTIDE SEQUENCE [LARGE SCALE GENOMIC DNA]</scope>
    <source>
        <strain evidence="1">JP3_7</strain>
    </source>
</reference>
<protein>
    <submittedName>
        <fullName evidence="1">Glycosyl transferase family 1</fullName>
    </submittedName>
</protein>
<organism evidence="1 2">
    <name type="scientific">Candidatus Thermofonsia Clade 3 bacterium</name>
    <dbReference type="NCBI Taxonomy" id="2364212"/>
    <lineage>
        <taxon>Bacteria</taxon>
        <taxon>Bacillati</taxon>
        <taxon>Chloroflexota</taxon>
        <taxon>Candidatus Thermofontia</taxon>
        <taxon>Candidatus Thermofonsia Clade 3</taxon>
    </lineage>
</organism>
<dbReference type="EMBL" id="PGTN01001226">
    <property type="protein sequence ID" value="PJF45307.1"/>
    <property type="molecule type" value="Genomic_DNA"/>
</dbReference>
<accession>A0A2M8Q690</accession>
<gene>
    <name evidence="1" type="ORF">CUN48_19550</name>
</gene>
<evidence type="ECO:0000313" key="1">
    <source>
        <dbReference type="EMBL" id="PJF45307.1"/>
    </source>
</evidence>
<dbReference type="SUPFAM" id="SSF53756">
    <property type="entry name" value="UDP-Glycosyltransferase/glycogen phosphorylase"/>
    <property type="match status" value="1"/>
</dbReference>
<feature type="non-terminal residue" evidence="1">
    <location>
        <position position="104"/>
    </location>
</feature>
<dbReference type="AlphaFoldDB" id="A0A2M8Q690"/>
<proteinExistence type="predicted"/>
<evidence type="ECO:0000313" key="2">
    <source>
        <dbReference type="Proteomes" id="UP000230790"/>
    </source>
</evidence>
<name>A0A2M8Q690_9CHLR</name>
<dbReference type="Proteomes" id="UP000230790">
    <property type="component" value="Unassembled WGS sequence"/>
</dbReference>
<comment type="caution">
    <text evidence="1">The sequence shown here is derived from an EMBL/GenBank/DDBJ whole genome shotgun (WGS) entry which is preliminary data.</text>
</comment>
<dbReference type="Gene3D" id="3.40.50.2000">
    <property type="entry name" value="Glycogen Phosphorylase B"/>
    <property type="match status" value="1"/>
</dbReference>
<sequence>ERRPEIRVVIAGSAPPPSVRALATDRRVTVTGYLDDLRPAIAGATLAVAPLRYGVGIQNKVLEAMAMATPIVAARHAARALHAVEGRDLLLAEHPREYADAIFR</sequence>